<dbReference type="AlphaFoldDB" id="A0A7S2J310"/>
<keyword evidence="1" id="KW-0732">Signal</keyword>
<accession>A0A7S2J310</accession>
<organism evidence="2">
    <name type="scientific">Alexandrium andersonii</name>
    <dbReference type="NCBI Taxonomy" id="327968"/>
    <lineage>
        <taxon>Eukaryota</taxon>
        <taxon>Sar</taxon>
        <taxon>Alveolata</taxon>
        <taxon>Dinophyceae</taxon>
        <taxon>Gonyaulacales</taxon>
        <taxon>Pyrocystaceae</taxon>
        <taxon>Alexandrium</taxon>
    </lineage>
</organism>
<dbReference type="EMBL" id="HBGQ01096724">
    <property type="protein sequence ID" value="CAD9535337.1"/>
    <property type="molecule type" value="Transcribed_RNA"/>
</dbReference>
<reference evidence="2" key="1">
    <citation type="submission" date="2021-01" db="EMBL/GenBank/DDBJ databases">
        <authorList>
            <person name="Corre E."/>
            <person name="Pelletier E."/>
            <person name="Niang G."/>
            <person name="Scheremetjew M."/>
            <person name="Finn R."/>
            <person name="Kale V."/>
            <person name="Holt S."/>
            <person name="Cochrane G."/>
            <person name="Meng A."/>
            <person name="Brown T."/>
            <person name="Cohen L."/>
        </authorList>
    </citation>
    <scope>NUCLEOTIDE SEQUENCE</scope>
    <source>
        <strain evidence="2">CCMP2222</strain>
    </source>
</reference>
<evidence type="ECO:0000313" key="2">
    <source>
        <dbReference type="EMBL" id="CAD9535337.1"/>
    </source>
</evidence>
<protein>
    <submittedName>
        <fullName evidence="2">Uncharacterized protein</fullName>
    </submittedName>
</protein>
<feature type="chain" id="PRO_5030724242" evidence="1">
    <location>
        <begin position="24"/>
        <end position="226"/>
    </location>
</feature>
<name>A0A7S2J310_9DINO</name>
<evidence type="ECO:0000256" key="1">
    <source>
        <dbReference type="SAM" id="SignalP"/>
    </source>
</evidence>
<dbReference type="Gene3D" id="3.40.1230.10">
    <property type="entry name" value="MTH938-like"/>
    <property type="match status" value="1"/>
</dbReference>
<feature type="signal peptide" evidence="1">
    <location>
        <begin position="1"/>
        <end position="23"/>
    </location>
</feature>
<proteinExistence type="predicted"/>
<gene>
    <name evidence="2" type="ORF">AAND1436_LOCUS46195</name>
</gene>
<dbReference type="InterPro" id="IPR036748">
    <property type="entry name" value="MTH938-like_sf"/>
</dbReference>
<sequence length="226" mass="24152">MRACPAPHLVCALLISWPLATLGGLRLHQASAVAAGPARDPITDFCWGNISLLGQTIASERTVKGAIVLKRSSAGAWDWKQHQEEYGDLMAYHRAGIQPEEVQPFLQKKQPVIFLTAGVVGVLQLSEAAGAAIADAGYELLDLAEGNAAGEKIGEDAFHRHCRAGSLGLQNLSPIAHGALENIGTKVESGTPLVIRAYTADALILFNELHRQFPSMEFVGLIHSNC</sequence>